<dbReference type="GO" id="GO:0000460">
    <property type="term" value="P:maturation of 5.8S rRNA"/>
    <property type="evidence" value="ECO:0007669"/>
    <property type="project" value="TreeGrafter"/>
</dbReference>
<comment type="similarity">
    <text evidence="2 4">Belongs to the MAK16 family.</text>
</comment>
<protein>
    <recommendedName>
        <fullName evidence="4">Protein MAK16 homolog</fullName>
    </recommendedName>
</protein>
<feature type="compositionally biased region" description="Acidic residues" evidence="5">
    <location>
        <begin position="260"/>
        <end position="280"/>
    </location>
</feature>
<dbReference type="EMBL" id="JAOPGA020001351">
    <property type="protein sequence ID" value="KAL0487571.1"/>
    <property type="molecule type" value="Genomic_DNA"/>
</dbReference>
<dbReference type="AlphaFoldDB" id="A0AAW2ZCU4"/>
<evidence type="ECO:0000256" key="2">
    <source>
        <dbReference type="ARBA" id="ARBA00005514"/>
    </source>
</evidence>
<dbReference type="Pfam" id="PF04874">
    <property type="entry name" value="Mak16"/>
    <property type="match status" value="1"/>
</dbReference>
<name>A0AAW2ZCU4_9EUKA</name>
<dbReference type="Pfam" id="PF01778">
    <property type="entry name" value="Ribosomal_L28e"/>
    <property type="match status" value="1"/>
</dbReference>
<organism evidence="7 8">
    <name type="scientific">Acrasis kona</name>
    <dbReference type="NCBI Taxonomy" id="1008807"/>
    <lineage>
        <taxon>Eukaryota</taxon>
        <taxon>Discoba</taxon>
        <taxon>Heterolobosea</taxon>
        <taxon>Tetramitia</taxon>
        <taxon>Eutetramitia</taxon>
        <taxon>Acrasidae</taxon>
        <taxon>Acrasis</taxon>
    </lineage>
</organism>
<evidence type="ECO:0000256" key="1">
    <source>
        <dbReference type="ARBA" id="ARBA00004123"/>
    </source>
</evidence>
<feature type="compositionally biased region" description="Acidic residues" evidence="5">
    <location>
        <begin position="205"/>
        <end position="249"/>
    </location>
</feature>
<dbReference type="PIRSF" id="PIRSF003352">
    <property type="entry name" value="MAK16"/>
    <property type="match status" value="1"/>
</dbReference>
<comment type="subcellular location">
    <subcellularLocation>
        <location evidence="1">Nucleus</location>
    </subcellularLocation>
</comment>
<evidence type="ECO:0000313" key="8">
    <source>
        <dbReference type="Proteomes" id="UP001431209"/>
    </source>
</evidence>
<dbReference type="GO" id="GO:0030687">
    <property type="term" value="C:preribosome, large subunit precursor"/>
    <property type="evidence" value="ECO:0007669"/>
    <property type="project" value="TreeGrafter"/>
</dbReference>
<evidence type="ECO:0000256" key="5">
    <source>
        <dbReference type="SAM" id="MobiDB-lite"/>
    </source>
</evidence>
<evidence type="ECO:0000259" key="6">
    <source>
        <dbReference type="Pfam" id="PF01778"/>
    </source>
</evidence>
<gene>
    <name evidence="7" type="ORF">AKO1_000341</name>
</gene>
<comment type="caution">
    <text evidence="7">The sequence shown here is derived from an EMBL/GenBank/DDBJ whole genome shotgun (WGS) entry which is preliminary data.</text>
</comment>
<dbReference type="InterPro" id="IPR006958">
    <property type="entry name" value="Mak16"/>
</dbReference>
<feature type="compositionally biased region" description="Basic and acidic residues" evidence="5">
    <location>
        <begin position="298"/>
        <end position="315"/>
    </location>
</feature>
<feature type="region of interest" description="Disordered" evidence="5">
    <location>
        <begin position="205"/>
        <end position="315"/>
    </location>
</feature>
<dbReference type="PANTHER" id="PTHR23405:SF4">
    <property type="entry name" value="PROTEIN MAK16 HOMOLOG"/>
    <property type="match status" value="1"/>
</dbReference>
<dbReference type="PANTHER" id="PTHR23405">
    <property type="entry name" value="MAINTENANCE OF KILLER 16 MAK16 PROTEIN-RELATED"/>
    <property type="match status" value="1"/>
</dbReference>
<sequence>MVSDELVWQILDKQFCSFKIETRDQRMCTNPYNVTGVCKMTFCPLANSRYATVIESKGKCYLCIKTVERAHLPSKMWEKILLNGSYENSLTQIEQHLPYWDKRAIARCKRRYTRLYLVLKRTRKLRMRVRAKMVAVKHKEERMLRSREARALRIAKITQAIEGELMNRLRSGVYGKMYDEQKKKIQQKIDDRKRAKLEQLKAEGEELELEDITEADLESEDETDSDEEEEEEEEESDVEFVGDEEEINEDLERKLANYNWEEEEEDIEDIVDDFENDDLEEDKKRKRKDKGSKNKKQKLLEIEHENERSKQKQYN</sequence>
<feature type="compositionally biased region" description="Basic residues" evidence="5">
    <location>
        <begin position="284"/>
        <end position="297"/>
    </location>
</feature>
<accession>A0AAW2ZCU4</accession>
<proteinExistence type="inferred from homology"/>
<evidence type="ECO:0000256" key="3">
    <source>
        <dbReference type="ARBA" id="ARBA00023242"/>
    </source>
</evidence>
<keyword evidence="3 4" id="KW-0539">Nucleus</keyword>
<dbReference type="Gene3D" id="3.30.390.110">
    <property type="match status" value="1"/>
</dbReference>
<dbReference type="GO" id="GO:0000470">
    <property type="term" value="P:maturation of LSU-rRNA"/>
    <property type="evidence" value="ECO:0007669"/>
    <property type="project" value="TreeGrafter"/>
</dbReference>
<dbReference type="InterPro" id="IPR029004">
    <property type="entry name" value="Ribosomal_eL28/Mak16"/>
</dbReference>
<evidence type="ECO:0000256" key="4">
    <source>
        <dbReference type="PIRNR" id="PIRNR003352"/>
    </source>
</evidence>
<feature type="domain" description="Ribosomal eL28/Mak16" evidence="6">
    <location>
        <begin position="6"/>
        <end position="116"/>
    </location>
</feature>
<dbReference type="Proteomes" id="UP001431209">
    <property type="component" value="Unassembled WGS sequence"/>
</dbReference>
<evidence type="ECO:0000313" key="7">
    <source>
        <dbReference type="EMBL" id="KAL0487571.1"/>
    </source>
</evidence>
<dbReference type="GO" id="GO:0005730">
    <property type="term" value="C:nucleolus"/>
    <property type="evidence" value="ECO:0007669"/>
    <property type="project" value="UniProtKB-UniRule"/>
</dbReference>
<reference evidence="7 8" key="1">
    <citation type="submission" date="2024-03" db="EMBL/GenBank/DDBJ databases">
        <title>The Acrasis kona genome and developmental transcriptomes reveal deep origins of eukaryotic multicellular pathways.</title>
        <authorList>
            <person name="Sheikh S."/>
            <person name="Fu C.-J."/>
            <person name="Brown M.W."/>
            <person name="Baldauf S.L."/>
        </authorList>
    </citation>
    <scope>NUCLEOTIDE SEQUENCE [LARGE SCALE GENOMIC DNA]</scope>
    <source>
        <strain evidence="7 8">ATCC MYA-3509</strain>
    </source>
</reference>
<dbReference type="FunFam" id="3.30.390.110:FF:000001">
    <property type="entry name" value="Protein MAK16 homolog"/>
    <property type="match status" value="1"/>
</dbReference>
<keyword evidence="8" id="KW-1185">Reference proteome</keyword>